<dbReference type="SMART" id="SM00220">
    <property type="entry name" value="S_TKc"/>
    <property type="match status" value="1"/>
</dbReference>
<dbReference type="Proteomes" id="UP001239462">
    <property type="component" value="Unassembled WGS sequence"/>
</dbReference>
<keyword evidence="9" id="KW-1133">Transmembrane helix</keyword>
<keyword evidence="4 8" id="KW-0547">Nucleotide-binding</keyword>
<dbReference type="PROSITE" id="PS00107">
    <property type="entry name" value="PROTEIN_KINASE_ATP"/>
    <property type="match status" value="1"/>
</dbReference>
<dbReference type="SUPFAM" id="SSF81901">
    <property type="entry name" value="HCP-like"/>
    <property type="match status" value="1"/>
</dbReference>
<feature type="domain" description="Protein kinase" evidence="10">
    <location>
        <begin position="156"/>
        <end position="474"/>
    </location>
</feature>
<dbReference type="Pfam" id="PF00069">
    <property type="entry name" value="Pkinase"/>
    <property type="match status" value="1"/>
</dbReference>
<accession>A0ABT7PM12</accession>
<dbReference type="InterPro" id="IPR008271">
    <property type="entry name" value="Ser/Thr_kinase_AS"/>
</dbReference>
<organism evidence="11 12">
    <name type="scientific">Roseiconus lacunae</name>
    <dbReference type="NCBI Taxonomy" id="2605694"/>
    <lineage>
        <taxon>Bacteria</taxon>
        <taxon>Pseudomonadati</taxon>
        <taxon>Planctomycetota</taxon>
        <taxon>Planctomycetia</taxon>
        <taxon>Pirellulales</taxon>
        <taxon>Pirellulaceae</taxon>
        <taxon>Roseiconus</taxon>
    </lineage>
</organism>
<evidence type="ECO:0000256" key="3">
    <source>
        <dbReference type="ARBA" id="ARBA00022679"/>
    </source>
</evidence>
<reference evidence="11 12" key="1">
    <citation type="submission" date="2023-06" db="EMBL/GenBank/DDBJ databases">
        <title>Roseiconus lacunae JC819 isolated from Gulf of Mannar region, Tamil Nadu.</title>
        <authorList>
            <person name="Pk S."/>
            <person name="Ch S."/>
            <person name="Ch V.R."/>
        </authorList>
    </citation>
    <scope>NUCLEOTIDE SEQUENCE [LARGE SCALE GENOMIC DNA]</scope>
    <source>
        <strain evidence="11 12">JC819</strain>
    </source>
</reference>
<dbReference type="InterPro" id="IPR017441">
    <property type="entry name" value="Protein_kinase_ATP_BS"/>
</dbReference>
<dbReference type="CDD" id="cd14014">
    <property type="entry name" value="STKc_PknB_like"/>
    <property type="match status" value="1"/>
</dbReference>
<dbReference type="PROSITE" id="PS50005">
    <property type="entry name" value="TPR"/>
    <property type="match status" value="3"/>
</dbReference>
<dbReference type="RefSeq" id="WP_149494741.1">
    <property type="nucleotide sequence ID" value="NZ_JASZZN010000014.1"/>
</dbReference>
<dbReference type="InterPro" id="IPR050660">
    <property type="entry name" value="NEK_Ser/Thr_kinase"/>
</dbReference>
<gene>
    <name evidence="11" type="ORF">QTN89_18905</name>
</gene>
<evidence type="ECO:0000259" key="10">
    <source>
        <dbReference type="PROSITE" id="PS50011"/>
    </source>
</evidence>
<evidence type="ECO:0000313" key="12">
    <source>
        <dbReference type="Proteomes" id="UP001239462"/>
    </source>
</evidence>
<feature type="repeat" description="TPR" evidence="7">
    <location>
        <begin position="713"/>
        <end position="746"/>
    </location>
</feature>
<evidence type="ECO:0000256" key="8">
    <source>
        <dbReference type="PROSITE-ProRule" id="PRU10141"/>
    </source>
</evidence>
<evidence type="ECO:0000256" key="1">
    <source>
        <dbReference type="ARBA" id="ARBA00010886"/>
    </source>
</evidence>
<dbReference type="InterPro" id="IPR000719">
    <property type="entry name" value="Prot_kinase_dom"/>
</dbReference>
<evidence type="ECO:0000256" key="6">
    <source>
        <dbReference type="ARBA" id="ARBA00022840"/>
    </source>
</evidence>
<feature type="binding site" evidence="8">
    <location>
        <position position="186"/>
    </location>
    <ligand>
        <name>ATP</name>
        <dbReference type="ChEBI" id="CHEBI:30616"/>
    </ligand>
</feature>
<evidence type="ECO:0000256" key="5">
    <source>
        <dbReference type="ARBA" id="ARBA00022777"/>
    </source>
</evidence>
<evidence type="ECO:0000313" key="11">
    <source>
        <dbReference type="EMBL" id="MDM4017526.1"/>
    </source>
</evidence>
<dbReference type="InterPro" id="IPR019734">
    <property type="entry name" value="TPR_rpt"/>
</dbReference>
<keyword evidence="6 8" id="KW-0067">ATP-binding</keyword>
<dbReference type="InterPro" id="IPR011990">
    <property type="entry name" value="TPR-like_helical_dom_sf"/>
</dbReference>
<keyword evidence="12" id="KW-1185">Reference proteome</keyword>
<proteinExistence type="inferred from homology"/>
<dbReference type="SUPFAM" id="SSF56112">
    <property type="entry name" value="Protein kinase-like (PK-like)"/>
    <property type="match status" value="1"/>
</dbReference>
<feature type="transmembrane region" description="Helical" evidence="9">
    <location>
        <begin position="495"/>
        <end position="517"/>
    </location>
</feature>
<keyword evidence="9" id="KW-0812">Transmembrane</keyword>
<evidence type="ECO:0000256" key="4">
    <source>
        <dbReference type="ARBA" id="ARBA00022741"/>
    </source>
</evidence>
<keyword evidence="7" id="KW-0802">TPR repeat</keyword>
<comment type="caution">
    <text evidence="11">The sequence shown here is derived from an EMBL/GenBank/DDBJ whole genome shotgun (WGS) entry which is preliminary data.</text>
</comment>
<feature type="repeat" description="TPR" evidence="7">
    <location>
        <begin position="781"/>
        <end position="814"/>
    </location>
</feature>
<dbReference type="PROSITE" id="PS50011">
    <property type="entry name" value="PROTEIN_KINASE_DOM"/>
    <property type="match status" value="1"/>
</dbReference>
<dbReference type="Gene3D" id="1.25.40.10">
    <property type="entry name" value="Tetratricopeptide repeat domain"/>
    <property type="match status" value="2"/>
</dbReference>
<dbReference type="PANTHER" id="PTHR43671">
    <property type="entry name" value="SERINE/THREONINE-PROTEIN KINASE NEK"/>
    <property type="match status" value="1"/>
</dbReference>
<evidence type="ECO:0000256" key="9">
    <source>
        <dbReference type="SAM" id="Phobius"/>
    </source>
</evidence>
<sequence length="1022" mass="115335">MIDRSTFDRLDEAIDEFEASWSCDAKASSIESLLERHGLASDQSAIAELIRIDIELRYESGQPLELTQYLDRFEILHDRPDCIAGIAFEDYRARSALGYAISHARWKDLPGVRRESWYQDLAKASRRRQTQERIAELRSDPSEDAGFQVELAAVGFQLVQPIGSGAFSHVFLANQLELADRFVVLKIVNETLAEPERMATLQHTNIVPIYSSHRVLSRTVICMPYAGSVTLADFLNGRPGVAERSGESLIGTVEARIEDTKVMVNDASTHEAILEAPSRIPAADDHAVLRPLERFKRLDCDALAVSIFSRLAAALSHAHVRGLLHNDLKPSNVLIRNDGEPALLDFNLAQSMGQPSPRRVGGTLPYMSPEMLRALLGAPEQTEPTSDLYSLGVMLFEFTTGRLPYPAAKSIAEIDLAPALAARQESPAWSPDDSVSPGLRAIINHCLQFEPEHRYQTADQLQADLLREQDHRSIIHADEPLRWKLKKWNRRHPRFVSASVVATLLLALLIPIATGLLHSTREVRRLDAQQRWTNFSQGSSDYLAAMMADPGRHEPRQVDRGFQLIEEFGVSDVDQAARMLDALSEDRASQAEEGLFIHVVHLGILEHARLWEQKETKSLDGDSVRRFKRLVELASFLDKEQDSKARMHLQAQFARLQGDAERHVALESDADSASMESDVETYLEAVRLLSVGDYRTSSELLESLADRGTVPSALRWTMLGRSQFQEDRFDQAKLSFTQSIERAPLSPALRVLRGRCHQKLGQRFAAEQDFRRATELSPKRAAPWYYLGYIQRSKGEYEASLQSFQKAAELAPDRIHLALQVGRAFQLLEQDADAERWMQKAFTMKCADSENYYHRALARLKRKQYDLATEDLSAATRLSPDSAHLLLELAWAQATHLHRYDEAIENYKMILEVRPYDENTLISLALAYLRQGKISLALGYTQEAMEEPNSPRTIYQAACVHAVVGRSSNRLRATTLLAESIRNGYHANAIDTDEDLDSIRDTDEFRAIKKFLDTSNQRKRRL</sequence>
<protein>
    <recommendedName>
        <fullName evidence="2">non-specific serine/threonine protein kinase</fullName>
        <ecNumber evidence="2">2.7.11.1</ecNumber>
    </recommendedName>
</protein>
<dbReference type="EMBL" id="JASZZN010000014">
    <property type="protein sequence ID" value="MDM4017526.1"/>
    <property type="molecule type" value="Genomic_DNA"/>
</dbReference>
<keyword evidence="3" id="KW-0808">Transferase</keyword>
<dbReference type="PANTHER" id="PTHR43671:SF13">
    <property type="entry name" value="SERINE_THREONINE-PROTEIN KINASE NEK2"/>
    <property type="match status" value="1"/>
</dbReference>
<dbReference type="Pfam" id="PF13432">
    <property type="entry name" value="TPR_16"/>
    <property type="match status" value="2"/>
</dbReference>
<keyword evidence="9" id="KW-0472">Membrane</keyword>
<dbReference type="SMART" id="SM00028">
    <property type="entry name" value="TPR"/>
    <property type="match status" value="6"/>
</dbReference>
<dbReference type="PROSITE" id="PS00108">
    <property type="entry name" value="PROTEIN_KINASE_ST"/>
    <property type="match status" value="1"/>
</dbReference>
<keyword evidence="5" id="KW-0418">Kinase</keyword>
<evidence type="ECO:0000256" key="2">
    <source>
        <dbReference type="ARBA" id="ARBA00012513"/>
    </source>
</evidence>
<comment type="similarity">
    <text evidence="1">Belongs to the protein kinase superfamily. NEK Ser/Thr protein kinase family. NIMA subfamily.</text>
</comment>
<dbReference type="Gene3D" id="1.10.510.10">
    <property type="entry name" value="Transferase(Phosphotransferase) domain 1"/>
    <property type="match status" value="2"/>
</dbReference>
<name>A0ABT7PM12_9BACT</name>
<dbReference type="InterPro" id="IPR011009">
    <property type="entry name" value="Kinase-like_dom_sf"/>
</dbReference>
<evidence type="ECO:0000256" key="7">
    <source>
        <dbReference type="PROSITE-ProRule" id="PRU00339"/>
    </source>
</evidence>
<dbReference type="EC" id="2.7.11.1" evidence="2"/>
<feature type="repeat" description="TPR" evidence="7">
    <location>
        <begin position="849"/>
        <end position="882"/>
    </location>
</feature>